<name>A0ABY6UT22_BIOOC</name>
<dbReference type="EMBL" id="CABFNS010000882">
    <property type="protein sequence ID" value="VUC34368.1"/>
    <property type="molecule type" value="Genomic_DNA"/>
</dbReference>
<organism evidence="1 2">
    <name type="scientific">Bionectria ochroleuca</name>
    <name type="common">Gliocladium roseum</name>
    <dbReference type="NCBI Taxonomy" id="29856"/>
    <lineage>
        <taxon>Eukaryota</taxon>
        <taxon>Fungi</taxon>
        <taxon>Dikarya</taxon>
        <taxon>Ascomycota</taxon>
        <taxon>Pezizomycotina</taxon>
        <taxon>Sordariomycetes</taxon>
        <taxon>Hypocreomycetidae</taxon>
        <taxon>Hypocreales</taxon>
        <taxon>Bionectriaceae</taxon>
        <taxon>Clonostachys</taxon>
    </lineage>
</organism>
<evidence type="ECO:0000313" key="2">
    <source>
        <dbReference type="Proteomes" id="UP000766486"/>
    </source>
</evidence>
<dbReference type="InterPro" id="IPR032675">
    <property type="entry name" value="LRR_dom_sf"/>
</dbReference>
<dbReference type="Proteomes" id="UP000766486">
    <property type="component" value="Unassembled WGS sequence"/>
</dbReference>
<reference evidence="1 2" key="1">
    <citation type="submission" date="2019-06" db="EMBL/GenBank/DDBJ databases">
        <authorList>
            <person name="Broberg M."/>
        </authorList>
    </citation>
    <scope>NUCLEOTIDE SEQUENCE [LARGE SCALE GENOMIC DNA]</scope>
</reference>
<accession>A0ABY6UT22</accession>
<dbReference type="Gene3D" id="3.80.10.10">
    <property type="entry name" value="Ribonuclease Inhibitor"/>
    <property type="match status" value="1"/>
</dbReference>
<comment type="caution">
    <text evidence="1">The sequence shown here is derived from an EMBL/GenBank/DDBJ whole genome shotgun (WGS) entry which is preliminary data.</text>
</comment>
<evidence type="ECO:0000313" key="1">
    <source>
        <dbReference type="EMBL" id="VUC34368.1"/>
    </source>
</evidence>
<proteinExistence type="predicted"/>
<sequence length="591" mass="66681">MATISGSSSAPLGDQTEKDTYHLILRRLPQKKDESKSSLNSLGMELILMIFKIVHRESPGSVKSLALVSSHYHHAARYCQNQTIHLQISEEKKGVLQRRLAYIEKGGFLPAIRRINVRGAEDDLENLEAVTQLLHKATGLRDLDWVNKGAPDSSVGVPEQVLTALQSRSTVRLHTDVVLNYYHMPNREPPPWRTPLSRGSENLHSLRMCFTYTNLRLCLKMVQNVRDIVLSCPNIRKLVVDYGLPKGGCVIHQPPKEYTGFGFVDGQRPPALEELKVGSYNFGWVETEAEAMFPLMNVGSPGTGDEAEYWVETFDWSRLRKLETEKIGFALQVAPKLIALEEAALSKPSDPKTVREFYDTVPNPLSSIEIHQFDALGVDGITRHASKLKTLRIHQKQGRNWSEHTIDAPSLLEIQKACPLIEVLVLDIKREGEWPYEILDILAGFKNLQRLTLWFELGWVGREPFDIVQPDVNYSAVETLFTYINSKRPLNSEPLKEMKIYCGCPRTISGYPSQRGLWPCRNTSRYVCQLSERDDEAPKGVFHIHCPGLTDDENALLSKTRTGNVEVPAKRSQALTVALNGPIPFKDLEDL</sequence>
<evidence type="ECO:0008006" key="3">
    <source>
        <dbReference type="Google" id="ProtNLM"/>
    </source>
</evidence>
<keyword evidence="2" id="KW-1185">Reference proteome</keyword>
<protein>
    <recommendedName>
        <fullName evidence="3">F-box domain-containing protein</fullName>
    </recommendedName>
</protein>
<gene>
    <name evidence="1" type="ORF">CLO192961_LOCUS380550</name>
</gene>